<dbReference type="Pfam" id="PF00004">
    <property type="entry name" value="AAA"/>
    <property type="match status" value="1"/>
</dbReference>
<dbReference type="InterPro" id="IPR003959">
    <property type="entry name" value="ATPase_AAA_core"/>
</dbReference>
<dbReference type="HOGENOM" id="CLU_646568_0_0_2"/>
<protein>
    <submittedName>
        <fullName evidence="3">AAA ATPase central domain protein</fullName>
    </submittedName>
</protein>
<evidence type="ECO:0000256" key="1">
    <source>
        <dbReference type="RuleBase" id="RU003651"/>
    </source>
</evidence>
<dbReference type="Gene3D" id="1.10.8.60">
    <property type="match status" value="1"/>
</dbReference>
<dbReference type="InterPro" id="IPR050168">
    <property type="entry name" value="AAA_ATPase_domain"/>
</dbReference>
<dbReference type="AlphaFoldDB" id="H1YXP8"/>
<dbReference type="InterPro" id="IPR003593">
    <property type="entry name" value="AAA+_ATPase"/>
</dbReference>
<dbReference type="RefSeq" id="WP_004076748.1">
    <property type="nucleotide sequence ID" value="NZ_CM001436.1"/>
</dbReference>
<feature type="domain" description="AAA+ ATPase" evidence="2">
    <location>
        <begin position="213"/>
        <end position="348"/>
    </location>
</feature>
<dbReference type="SMART" id="SM00382">
    <property type="entry name" value="AAA"/>
    <property type="match status" value="1"/>
</dbReference>
<name>H1YXP8_9EURY</name>
<dbReference type="CDD" id="cd19481">
    <property type="entry name" value="RecA-like_protease"/>
    <property type="match status" value="1"/>
</dbReference>
<dbReference type="PANTHER" id="PTHR23077:SF198">
    <property type="entry name" value="ATP-DEPENDENT ZINC METALLOPROTEASE FTSH"/>
    <property type="match status" value="1"/>
</dbReference>
<dbReference type="Gene3D" id="3.40.50.300">
    <property type="entry name" value="P-loop containing nucleotide triphosphate hydrolases"/>
    <property type="match status" value="1"/>
</dbReference>
<dbReference type="STRING" id="937775.Metlim_0895"/>
<keyword evidence="1" id="KW-0547">Nucleotide-binding</keyword>
<dbReference type="Proteomes" id="UP000005741">
    <property type="component" value="Chromosome"/>
</dbReference>
<dbReference type="PROSITE" id="PS00674">
    <property type="entry name" value="AAA"/>
    <property type="match status" value="1"/>
</dbReference>
<dbReference type="GO" id="GO:0005524">
    <property type="term" value="F:ATP binding"/>
    <property type="evidence" value="ECO:0007669"/>
    <property type="project" value="UniProtKB-KW"/>
</dbReference>
<dbReference type="Pfam" id="PF17862">
    <property type="entry name" value="AAA_lid_3"/>
    <property type="match status" value="1"/>
</dbReference>
<dbReference type="EMBL" id="CM001436">
    <property type="protein sequence ID" value="EHQ35017.1"/>
    <property type="molecule type" value="Genomic_DNA"/>
</dbReference>
<evidence type="ECO:0000259" key="2">
    <source>
        <dbReference type="SMART" id="SM00382"/>
    </source>
</evidence>
<dbReference type="InterPro" id="IPR027417">
    <property type="entry name" value="P-loop_NTPase"/>
</dbReference>
<dbReference type="SUPFAM" id="SSF52540">
    <property type="entry name" value="P-loop containing nucleoside triphosphate hydrolases"/>
    <property type="match status" value="1"/>
</dbReference>
<dbReference type="GO" id="GO:0016887">
    <property type="term" value="F:ATP hydrolysis activity"/>
    <property type="evidence" value="ECO:0007669"/>
    <property type="project" value="InterPro"/>
</dbReference>
<comment type="similarity">
    <text evidence="1">Belongs to the AAA ATPase family.</text>
</comment>
<keyword evidence="4" id="KW-1185">Reference proteome</keyword>
<accession>H1YXP8</accession>
<dbReference type="InterPro" id="IPR003960">
    <property type="entry name" value="ATPase_AAA_CS"/>
</dbReference>
<gene>
    <name evidence="3" type="ORF">Metlim_0895</name>
</gene>
<dbReference type="PANTHER" id="PTHR23077">
    <property type="entry name" value="AAA-FAMILY ATPASE"/>
    <property type="match status" value="1"/>
</dbReference>
<reference evidence="3 4" key="1">
    <citation type="submission" date="2011-10" db="EMBL/GenBank/DDBJ databases">
        <title>The Improved High-Quality Draft genome of Methanoplanus limicola DSM 2279.</title>
        <authorList>
            <consortium name="US DOE Joint Genome Institute (JGI-PGF)"/>
            <person name="Lucas S."/>
            <person name="Copeland A."/>
            <person name="Lapidus A."/>
            <person name="Glavina del Rio T."/>
            <person name="Dalin E."/>
            <person name="Tice H."/>
            <person name="Bruce D."/>
            <person name="Goodwin L."/>
            <person name="Pitluck S."/>
            <person name="Peters L."/>
            <person name="Mikhailova N."/>
            <person name="Lu M."/>
            <person name="Kyrpides N."/>
            <person name="Mavromatis K."/>
            <person name="Ivanova N."/>
            <person name="Markowitz V."/>
            <person name="Cheng J.-F."/>
            <person name="Hugenholtz P."/>
            <person name="Woyke T."/>
            <person name="Wu D."/>
            <person name="Wirth R."/>
            <person name="Brambilla E.-M."/>
            <person name="Klenk H.-P."/>
            <person name="Eisen J.A."/>
        </authorList>
    </citation>
    <scope>NUCLEOTIDE SEQUENCE [LARGE SCALE GENOMIC DNA]</scope>
    <source>
        <strain evidence="3 4">DSM 2279</strain>
    </source>
</reference>
<dbReference type="InParanoid" id="H1YXP8"/>
<organism evidence="3 4">
    <name type="scientific">Methanoplanus limicola DSM 2279</name>
    <dbReference type="NCBI Taxonomy" id="937775"/>
    <lineage>
        <taxon>Archaea</taxon>
        <taxon>Methanobacteriati</taxon>
        <taxon>Methanobacteriota</taxon>
        <taxon>Stenosarchaea group</taxon>
        <taxon>Methanomicrobia</taxon>
        <taxon>Methanomicrobiales</taxon>
        <taxon>Methanomicrobiaceae</taxon>
        <taxon>Methanoplanus</taxon>
    </lineage>
</organism>
<sequence>MSEEKNSRIIEILELLLTAESVNNFEELNKTDLPKKYWKMADKNGLSLDIERPLIISETLIKNILDIEGSYEIIEKNPFVKCDEFGKRMNITSLSPAVKWFYKTTGDDRALLNPALSYLMEKEGIEGISYSESKSASPDYLNSREYLEKKIEDLIGDDEELKTARNLIIISSPEEIENTVDDLVCTWRQTEAIKKINTALKNREFLRERKIYEIGKLLFVGPPGTGKTSLALAMAKKLDMPLLEVRLAMVTSQYLGETSKNIDRIFDLARRLSPCILFIDEFDFVAKSRVTDDNGAMKRAVNMLLKNIDTLSFVRNGVLLIGATNHPGILDEAAWRRFDDVVEFPLPDYERRKEILKKITQNLTCLCDYDELASETEGFSGSDLRIMIKESLIAALMRDSYEMNENDIEQGMEIIKGRDIIRQGAST</sequence>
<evidence type="ECO:0000313" key="3">
    <source>
        <dbReference type="EMBL" id="EHQ35017.1"/>
    </source>
</evidence>
<evidence type="ECO:0000313" key="4">
    <source>
        <dbReference type="Proteomes" id="UP000005741"/>
    </source>
</evidence>
<dbReference type="InterPro" id="IPR041569">
    <property type="entry name" value="AAA_lid_3"/>
</dbReference>
<keyword evidence="1" id="KW-0067">ATP-binding</keyword>
<dbReference type="OrthoDB" id="45425at2157"/>
<proteinExistence type="inferred from homology"/>